<comment type="caution">
    <text evidence="2">The sequence shown here is derived from an EMBL/GenBank/DDBJ whole genome shotgun (WGS) entry which is preliminary data.</text>
</comment>
<feature type="region of interest" description="Disordered" evidence="1">
    <location>
        <begin position="1"/>
        <end position="54"/>
    </location>
</feature>
<dbReference type="Proteomes" id="UP001345963">
    <property type="component" value="Unassembled WGS sequence"/>
</dbReference>
<evidence type="ECO:0000256" key="1">
    <source>
        <dbReference type="SAM" id="MobiDB-lite"/>
    </source>
</evidence>
<organism evidence="2 3">
    <name type="scientific">Ataeniobius toweri</name>
    <dbReference type="NCBI Taxonomy" id="208326"/>
    <lineage>
        <taxon>Eukaryota</taxon>
        <taxon>Metazoa</taxon>
        <taxon>Chordata</taxon>
        <taxon>Craniata</taxon>
        <taxon>Vertebrata</taxon>
        <taxon>Euteleostomi</taxon>
        <taxon>Actinopterygii</taxon>
        <taxon>Neopterygii</taxon>
        <taxon>Teleostei</taxon>
        <taxon>Neoteleostei</taxon>
        <taxon>Acanthomorphata</taxon>
        <taxon>Ovalentaria</taxon>
        <taxon>Atherinomorphae</taxon>
        <taxon>Cyprinodontiformes</taxon>
        <taxon>Goodeidae</taxon>
        <taxon>Ataeniobius</taxon>
    </lineage>
</organism>
<protein>
    <submittedName>
        <fullName evidence="2">Uncharacterized protein</fullName>
    </submittedName>
</protein>
<name>A0ABU7BR02_9TELE</name>
<keyword evidence="3" id="KW-1185">Reference proteome</keyword>
<accession>A0ABU7BR02</accession>
<dbReference type="EMBL" id="JAHUTI010061419">
    <property type="protein sequence ID" value="MED6252391.1"/>
    <property type="molecule type" value="Genomic_DNA"/>
</dbReference>
<sequence>MQEASVHSTDQRRTREQQHVYPEQPVSSALIQRPTDVTETQSPARTDTAPSKPS</sequence>
<reference evidence="2 3" key="1">
    <citation type="submission" date="2021-07" db="EMBL/GenBank/DDBJ databases">
        <authorList>
            <person name="Palmer J.M."/>
        </authorList>
    </citation>
    <scope>NUCLEOTIDE SEQUENCE [LARGE SCALE GENOMIC DNA]</scope>
    <source>
        <strain evidence="2 3">AT_MEX2019</strain>
        <tissue evidence="2">Muscle</tissue>
    </source>
</reference>
<evidence type="ECO:0000313" key="2">
    <source>
        <dbReference type="EMBL" id="MED6252391.1"/>
    </source>
</evidence>
<feature type="compositionally biased region" description="Basic and acidic residues" evidence="1">
    <location>
        <begin position="9"/>
        <end position="18"/>
    </location>
</feature>
<proteinExistence type="predicted"/>
<evidence type="ECO:0000313" key="3">
    <source>
        <dbReference type="Proteomes" id="UP001345963"/>
    </source>
</evidence>
<gene>
    <name evidence="2" type="ORF">ATANTOWER_011003</name>
</gene>
<feature type="compositionally biased region" description="Polar residues" evidence="1">
    <location>
        <begin position="25"/>
        <end position="54"/>
    </location>
</feature>